<keyword evidence="2" id="KW-0012">Acyltransferase</keyword>
<dbReference type="InterPro" id="IPR016181">
    <property type="entry name" value="Acyl_CoA_acyltransferase"/>
</dbReference>
<dbReference type="Pfam" id="PF00583">
    <property type="entry name" value="Acetyltransf_1"/>
    <property type="match status" value="1"/>
</dbReference>
<name>A0A243RX41_9ACTN</name>
<comment type="caution">
    <text evidence="4">The sequence shown here is derived from an EMBL/GenBank/DDBJ whole genome shotgun (WGS) entry which is preliminary data.</text>
</comment>
<keyword evidence="1" id="KW-0808">Transferase</keyword>
<evidence type="ECO:0000313" key="5">
    <source>
        <dbReference type="Proteomes" id="UP000194761"/>
    </source>
</evidence>
<dbReference type="SUPFAM" id="SSF55729">
    <property type="entry name" value="Acyl-CoA N-acyltransferases (Nat)"/>
    <property type="match status" value="2"/>
</dbReference>
<dbReference type="PANTHER" id="PTHR43420">
    <property type="entry name" value="ACETYLTRANSFERASE"/>
    <property type="match status" value="1"/>
</dbReference>
<dbReference type="GO" id="GO:0016747">
    <property type="term" value="F:acyltransferase activity, transferring groups other than amino-acyl groups"/>
    <property type="evidence" value="ECO:0007669"/>
    <property type="project" value="InterPro"/>
</dbReference>
<gene>
    <name evidence="4" type="ORF">CA984_01415</name>
</gene>
<proteinExistence type="predicted"/>
<protein>
    <recommendedName>
        <fullName evidence="3">N-acetyltransferase domain-containing protein</fullName>
    </recommendedName>
</protein>
<accession>A0A243RX41</accession>
<evidence type="ECO:0000313" key="4">
    <source>
        <dbReference type="EMBL" id="OUC99731.1"/>
    </source>
</evidence>
<dbReference type="AlphaFoldDB" id="A0A243RX41"/>
<dbReference type="Pfam" id="PF13508">
    <property type="entry name" value="Acetyltransf_7"/>
    <property type="match status" value="1"/>
</dbReference>
<dbReference type="PROSITE" id="PS51186">
    <property type="entry name" value="GNAT"/>
    <property type="match status" value="2"/>
</dbReference>
<feature type="domain" description="N-acetyltransferase" evidence="3">
    <location>
        <begin position="189"/>
        <end position="341"/>
    </location>
</feature>
<feature type="domain" description="N-acetyltransferase" evidence="3">
    <location>
        <begin position="24"/>
        <end position="192"/>
    </location>
</feature>
<reference evidence="4 5" key="1">
    <citation type="submission" date="2017-05" db="EMBL/GenBank/DDBJ databases">
        <title>Biotechnological potential of actinobacteria isolated from South African environments.</title>
        <authorList>
            <person name="Le Roes-Hill M."/>
            <person name="Prins A."/>
            <person name="Durrell K.A."/>
        </authorList>
    </citation>
    <scope>NUCLEOTIDE SEQUENCE [LARGE SCALE GENOMIC DNA]</scope>
    <source>
        <strain evidence="4">M26</strain>
    </source>
</reference>
<evidence type="ECO:0000256" key="1">
    <source>
        <dbReference type="ARBA" id="ARBA00022679"/>
    </source>
</evidence>
<dbReference type="InterPro" id="IPR000182">
    <property type="entry name" value="GNAT_dom"/>
</dbReference>
<evidence type="ECO:0000256" key="2">
    <source>
        <dbReference type="ARBA" id="ARBA00023315"/>
    </source>
</evidence>
<keyword evidence="5" id="KW-1185">Reference proteome</keyword>
<dbReference type="PANTHER" id="PTHR43420:SF47">
    <property type="entry name" value="N-ACETYLTRANSFERASE DOMAIN-CONTAINING PROTEIN"/>
    <property type="match status" value="1"/>
</dbReference>
<dbReference type="Proteomes" id="UP000194761">
    <property type="component" value="Unassembled WGS sequence"/>
</dbReference>
<sequence>MAFRAEKSTRWPAARVRMLQGMTFDWIPLTKNDTGKWAELLADVERADRVGENYGADDLADDVDNPLLDLAEGTLAAWDGDRMVAFGVTACRPAADPVHQMTLWGAVHPDYRRRGLGRHLLDWAVRTTPVLHGRRFPGQPLELHVHAFDSNAGAAALVAGAGMTPVRWFYGMSRDLGTEPPAIALPDGLKIVAYGEDLAEAAREVRNASFTDHWGSVPHTPESWKNAIVGVQAFRPEGSFLVQDGAGGNVAVLLTHYFEADTEATGVREAWIQIIGTLREWRGKGVASALLAHALTEFRAQGYQRAGLGVDADNPTGALGIYTRAGFEVEHRTTTYALPIG</sequence>
<dbReference type="EMBL" id="NGFP01000004">
    <property type="protein sequence ID" value="OUC99731.1"/>
    <property type="molecule type" value="Genomic_DNA"/>
</dbReference>
<organism evidence="4 5">
    <name type="scientific">Streptosporangium minutum</name>
    <dbReference type="NCBI Taxonomy" id="569862"/>
    <lineage>
        <taxon>Bacteria</taxon>
        <taxon>Bacillati</taxon>
        <taxon>Actinomycetota</taxon>
        <taxon>Actinomycetes</taxon>
        <taxon>Streptosporangiales</taxon>
        <taxon>Streptosporangiaceae</taxon>
        <taxon>Streptosporangium</taxon>
    </lineage>
</organism>
<dbReference type="Gene3D" id="3.40.630.30">
    <property type="match status" value="1"/>
</dbReference>
<dbReference type="CDD" id="cd04301">
    <property type="entry name" value="NAT_SF"/>
    <property type="match status" value="2"/>
</dbReference>
<evidence type="ECO:0000259" key="3">
    <source>
        <dbReference type="PROSITE" id="PS51186"/>
    </source>
</evidence>
<dbReference type="InterPro" id="IPR050680">
    <property type="entry name" value="YpeA/RimI_acetyltransf"/>
</dbReference>